<organism evidence="7 8">
    <name type="scientific">Striga asiatica</name>
    <name type="common">Asiatic witchweed</name>
    <name type="synonym">Buchnera asiatica</name>
    <dbReference type="NCBI Taxonomy" id="4170"/>
    <lineage>
        <taxon>Eukaryota</taxon>
        <taxon>Viridiplantae</taxon>
        <taxon>Streptophyta</taxon>
        <taxon>Embryophyta</taxon>
        <taxon>Tracheophyta</taxon>
        <taxon>Spermatophyta</taxon>
        <taxon>Magnoliopsida</taxon>
        <taxon>eudicotyledons</taxon>
        <taxon>Gunneridae</taxon>
        <taxon>Pentapetalae</taxon>
        <taxon>asterids</taxon>
        <taxon>lamiids</taxon>
        <taxon>Lamiales</taxon>
        <taxon>Orobanchaceae</taxon>
        <taxon>Buchnereae</taxon>
        <taxon>Striga</taxon>
    </lineage>
</organism>
<feature type="region of interest" description="Disordered" evidence="5">
    <location>
        <begin position="314"/>
        <end position="388"/>
    </location>
</feature>
<keyword evidence="2 4" id="KW-0863">Zinc-finger</keyword>
<keyword evidence="1" id="KW-0479">Metal-binding</keyword>
<feature type="region of interest" description="Disordered" evidence="5">
    <location>
        <begin position="1"/>
        <end position="66"/>
    </location>
</feature>
<evidence type="ECO:0000313" key="7">
    <source>
        <dbReference type="EMBL" id="GER29715.1"/>
    </source>
</evidence>
<evidence type="ECO:0000256" key="1">
    <source>
        <dbReference type="ARBA" id="ARBA00022723"/>
    </source>
</evidence>
<gene>
    <name evidence="7" type="ORF">STAS_05608</name>
</gene>
<feature type="compositionally biased region" description="Basic and acidic residues" evidence="5">
    <location>
        <begin position="352"/>
        <end position="369"/>
    </location>
</feature>
<feature type="compositionally biased region" description="Basic residues" evidence="5">
    <location>
        <begin position="370"/>
        <end position="380"/>
    </location>
</feature>
<dbReference type="InterPro" id="IPR044807">
    <property type="entry name" value="DRIP1-like"/>
</dbReference>
<dbReference type="SMART" id="SM00184">
    <property type="entry name" value="RING"/>
    <property type="match status" value="1"/>
</dbReference>
<proteinExistence type="predicted"/>
<dbReference type="OrthoDB" id="1305878at2759"/>
<feature type="compositionally biased region" description="Basic residues" evidence="5">
    <location>
        <begin position="342"/>
        <end position="351"/>
    </location>
</feature>
<dbReference type="Pfam" id="PF13923">
    <property type="entry name" value="zf-C3HC4_2"/>
    <property type="match status" value="1"/>
</dbReference>
<evidence type="ECO:0000259" key="6">
    <source>
        <dbReference type="PROSITE" id="PS50089"/>
    </source>
</evidence>
<dbReference type="AlphaFoldDB" id="A0A5A7PA30"/>
<feature type="compositionally biased region" description="Polar residues" evidence="5">
    <location>
        <begin position="314"/>
        <end position="327"/>
    </location>
</feature>
<dbReference type="GO" id="GO:0004842">
    <property type="term" value="F:ubiquitin-protein transferase activity"/>
    <property type="evidence" value="ECO:0007669"/>
    <property type="project" value="InterPro"/>
</dbReference>
<dbReference type="PROSITE" id="PS50089">
    <property type="entry name" value="ZF_RING_2"/>
    <property type="match status" value="1"/>
</dbReference>
<keyword evidence="8" id="KW-1185">Reference proteome</keyword>
<dbReference type="InterPro" id="IPR017907">
    <property type="entry name" value="Znf_RING_CS"/>
</dbReference>
<protein>
    <submittedName>
        <fullName evidence="7">Ring finger protein</fullName>
    </submittedName>
</protein>
<evidence type="ECO:0000313" key="8">
    <source>
        <dbReference type="Proteomes" id="UP000325081"/>
    </source>
</evidence>
<dbReference type="PANTHER" id="PTHR46293:SF1">
    <property type="entry name" value="OS03G0632800 PROTEIN"/>
    <property type="match status" value="1"/>
</dbReference>
<accession>A0A5A7PA30</accession>
<evidence type="ECO:0000256" key="3">
    <source>
        <dbReference type="ARBA" id="ARBA00022833"/>
    </source>
</evidence>
<feature type="compositionally biased region" description="Polar residues" evidence="5">
    <location>
        <begin position="253"/>
        <end position="277"/>
    </location>
</feature>
<feature type="compositionally biased region" description="Basic residues" evidence="5">
    <location>
        <begin position="1"/>
        <end position="11"/>
    </location>
</feature>
<dbReference type="InterPro" id="IPR013083">
    <property type="entry name" value="Znf_RING/FYVE/PHD"/>
</dbReference>
<feature type="domain" description="RING-type" evidence="6">
    <location>
        <begin position="107"/>
        <end position="148"/>
    </location>
</feature>
<feature type="compositionally biased region" description="Basic residues" evidence="5">
    <location>
        <begin position="219"/>
        <end position="229"/>
    </location>
</feature>
<evidence type="ECO:0000256" key="2">
    <source>
        <dbReference type="ARBA" id="ARBA00022771"/>
    </source>
</evidence>
<dbReference type="InterPro" id="IPR001841">
    <property type="entry name" value="Znf_RING"/>
</dbReference>
<dbReference type="Proteomes" id="UP000325081">
    <property type="component" value="Unassembled WGS sequence"/>
</dbReference>
<name>A0A5A7PA30_STRAF</name>
<reference evidence="8" key="1">
    <citation type="journal article" date="2019" name="Curr. Biol.">
        <title>Genome Sequence of Striga asiatica Provides Insight into the Evolution of Plant Parasitism.</title>
        <authorList>
            <person name="Yoshida S."/>
            <person name="Kim S."/>
            <person name="Wafula E.K."/>
            <person name="Tanskanen J."/>
            <person name="Kim Y.M."/>
            <person name="Honaas L."/>
            <person name="Yang Z."/>
            <person name="Spallek T."/>
            <person name="Conn C.E."/>
            <person name="Ichihashi Y."/>
            <person name="Cheong K."/>
            <person name="Cui S."/>
            <person name="Der J.P."/>
            <person name="Gundlach H."/>
            <person name="Jiao Y."/>
            <person name="Hori C."/>
            <person name="Ishida J.K."/>
            <person name="Kasahara H."/>
            <person name="Kiba T."/>
            <person name="Kim M.S."/>
            <person name="Koo N."/>
            <person name="Laohavisit A."/>
            <person name="Lee Y.H."/>
            <person name="Lumba S."/>
            <person name="McCourt P."/>
            <person name="Mortimer J.C."/>
            <person name="Mutuku J.M."/>
            <person name="Nomura T."/>
            <person name="Sasaki-Sekimoto Y."/>
            <person name="Seto Y."/>
            <person name="Wang Y."/>
            <person name="Wakatake T."/>
            <person name="Sakakibara H."/>
            <person name="Demura T."/>
            <person name="Yamaguchi S."/>
            <person name="Yoneyama K."/>
            <person name="Manabe R.I."/>
            <person name="Nelson D.C."/>
            <person name="Schulman A.H."/>
            <person name="Timko M.P."/>
            <person name="dePamphilis C.W."/>
            <person name="Choi D."/>
            <person name="Shirasu K."/>
        </authorList>
    </citation>
    <scope>NUCLEOTIDE SEQUENCE [LARGE SCALE GENOMIC DNA]</scope>
    <source>
        <strain evidence="8">cv. UVA1</strain>
    </source>
</reference>
<dbReference type="CDD" id="cd16525">
    <property type="entry name" value="RING-HC_PCGF"/>
    <property type="match status" value="1"/>
</dbReference>
<evidence type="ECO:0000256" key="5">
    <source>
        <dbReference type="SAM" id="MobiDB-lite"/>
    </source>
</evidence>
<comment type="caution">
    <text evidence="7">The sequence shown here is derived from an EMBL/GenBank/DDBJ whole genome shotgun (WGS) entry which is preliminary data.</text>
</comment>
<dbReference type="PANTHER" id="PTHR46293">
    <property type="entry name" value="E3 UBIQUITIN PROTEIN LIGASE DRIP1"/>
    <property type="match status" value="1"/>
</dbReference>
<dbReference type="PROSITE" id="PS00518">
    <property type="entry name" value="ZF_RING_1"/>
    <property type="match status" value="1"/>
</dbReference>
<dbReference type="GO" id="GO:0008270">
    <property type="term" value="F:zinc ion binding"/>
    <property type="evidence" value="ECO:0007669"/>
    <property type="project" value="UniProtKB-KW"/>
</dbReference>
<dbReference type="Gene3D" id="3.30.40.10">
    <property type="entry name" value="Zinc/RING finger domain, C3HC4 (zinc finger)"/>
    <property type="match status" value="1"/>
</dbReference>
<feature type="compositionally biased region" description="Low complexity" evidence="5">
    <location>
        <begin position="12"/>
        <end position="25"/>
    </location>
</feature>
<sequence>MVNKTKRRRYRSSSNRSPSSMVPSRAPVSSRKKGPAGEEASQAPTATDKTDVNPSPPPHAGPSHAPDELRGLLTDCFLQLIQARIGSTMRHRKVSVSREAVAPCMTCPLCRKLLREATAITECLHTFCKKCIYKKLSDEEMECCPICDIDLGCAPLEKLRSDNTLQEVRAKIFPYKRINAKAPDVVPPVTFPAKRKERSLSSLGLSTPLVCSQGGLTGRRSKSTARKASSRGTSFTIERSVKRGDDSMDEQPESSGSPETLRRFTQNITQTSASGEPSTKHSPDSQREDLSGAYEEEKVDLWKPLNCLVEAASSTKSSKLNNVQGSSGKPEARESEGLVSKSKSRDHRQKAKAQEDKDVVDQTRTEPERPKKRQRARQKKVQTFGGSKVTQQAVLDAASVKSERKNYPIWFSLVSDEKEGNALSLPQIPANYLRIK</sequence>
<dbReference type="EMBL" id="BKCP01004224">
    <property type="protein sequence ID" value="GER29715.1"/>
    <property type="molecule type" value="Genomic_DNA"/>
</dbReference>
<feature type="compositionally biased region" description="Basic and acidic residues" evidence="5">
    <location>
        <begin position="278"/>
        <end position="292"/>
    </location>
</feature>
<feature type="region of interest" description="Disordered" evidence="5">
    <location>
        <begin position="214"/>
        <end position="292"/>
    </location>
</feature>
<keyword evidence="3" id="KW-0862">Zinc</keyword>
<dbReference type="SUPFAM" id="SSF57850">
    <property type="entry name" value="RING/U-box"/>
    <property type="match status" value="1"/>
</dbReference>
<evidence type="ECO:0000256" key="4">
    <source>
        <dbReference type="PROSITE-ProRule" id="PRU00175"/>
    </source>
</evidence>